<gene>
    <name evidence="1" type="ORF">GXW74_02880</name>
</gene>
<keyword evidence="2" id="KW-1185">Reference proteome</keyword>
<evidence type="ECO:0000313" key="1">
    <source>
        <dbReference type="EMBL" id="MBR0679418.1"/>
    </source>
</evidence>
<dbReference type="AlphaFoldDB" id="A0A9X9X6T2"/>
<dbReference type="RefSeq" id="WP_211844776.1">
    <property type="nucleotide sequence ID" value="NZ_JAAEDL010000002.1"/>
</dbReference>
<reference evidence="1" key="1">
    <citation type="submission" date="2020-01" db="EMBL/GenBank/DDBJ databases">
        <authorList>
            <person name="Rat A."/>
        </authorList>
    </citation>
    <scope>NUCLEOTIDE SEQUENCE</scope>
    <source>
        <strain evidence="1">LMG 31228</strain>
    </source>
</reference>
<sequence length="203" mass="22618">MRRIEVLVEEPSAEAALQVLLPRIVQGRARIKIINLGSKHALLKKLEARLRGYADRLKGGEDLRVLVLVDRDQDDCTALKAQMERAAQAAGLITKSAARGGSPFTVVARIAIEELESWFLGDPDALRVTFPRLPQIKLAASPFRNPENGGSWEALHRFLKKHGYYPGTYQKIEAARRIAENMTASANRTVSFRVFREGIEACL</sequence>
<reference evidence="1" key="2">
    <citation type="journal article" date="2021" name="Syst. Appl. Microbiol.">
        <title>Roseomonas hellenica sp. nov., isolated from roots of wild-growing Alkanna tinctoria.</title>
        <authorList>
            <person name="Rat A."/>
            <person name="Naranjo H.D."/>
            <person name="Lebbe L."/>
            <person name="Cnockaert M."/>
            <person name="Krigas N."/>
            <person name="Grigoriadou K."/>
            <person name="Maloupa E."/>
            <person name="Willems A."/>
        </authorList>
    </citation>
    <scope>NUCLEOTIDE SEQUENCE</scope>
    <source>
        <strain evidence="1">LMG 31228</strain>
    </source>
</reference>
<evidence type="ECO:0000313" key="2">
    <source>
        <dbReference type="Proteomes" id="UP001138709"/>
    </source>
</evidence>
<name>A0A9X9X6T2_9PROT</name>
<dbReference type="EMBL" id="JAAEDL010000002">
    <property type="protein sequence ID" value="MBR0679418.1"/>
    <property type="molecule type" value="Genomic_DNA"/>
</dbReference>
<organism evidence="1 2">
    <name type="scientific">Neoroseomonas eburnea</name>
    <dbReference type="NCBI Taxonomy" id="1346889"/>
    <lineage>
        <taxon>Bacteria</taxon>
        <taxon>Pseudomonadati</taxon>
        <taxon>Pseudomonadota</taxon>
        <taxon>Alphaproteobacteria</taxon>
        <taxon>Acetobacterales</taxon>
        <taxon>Acetobacteraceae</taxon>
        <taxon>Neoroseomonas</taxon>
    </lineage>
</organism>
<dbReference type="Pfam" id="PF14103">
    <property type="entry name" value="DUF4276"/>
    <property type="match status" value="1"/>
</dbReference>
<accession>A0A9X9X6T2</accession>
<comment type="caution">
    <text evidence="1">The sequence shown here is derived from an EMBL/GenBank/DDBJ whole genome shotgun (WGS) entry which is preliminary data.</text>
</comment>
<proteinExistence type="predicted"/>
<protein>
    <submittedName>
        <fullName evidence="1">DUF4276 family protein</fullName>
    </submittedName>
</protein>
<dbReference type="Proteomes" id="UP001138709">
    <property type="component" value="Unassembled WGS sequence"/>
</dbReference>
<dbReference type="InterPro" id="IPR025455">
    <property type="entry name" value="DUF4276"/>
</dbReference>